<feature type="transmembrane region" description="Helical" evidence="1">
    <location>
        <begin position="39"/>
        <end position="60"/>
    </location>
</feature>
<organism evidence="2">
    <name type="scientific">Cacopsylla melanoneura</name>
    <dbReference type="NCBI Taxonomy" id="428564"/>
    <lineage>
        <taxon>Eukaryota</taxon>
        <taxon>Metazoa</taxon>
        <taxon>Ecdysozoa</taxon>
        <taxon>Arthropoda</taxon>
        <taxon>Hexapoda</taxon>
        <taxon>Insecta</taxon>
        <taxon>Pterygota</taxon>
        <taxon>Neoptera</taxon>
        <taxon>Paraneoptera</taxon>
        <taxon>Hemiptera</taxon>
        <taxon>Sternorrhyncha</taxon>
        <taxon>Psylloidea</taxon>
        <taxon>Psyllidae</taxon>
        <taxon>Psyllinae</taxon>
        <taxon>Cacopsylla</taxon>
    </lineage>
</organism>
<keyword evidence="1" id="KW-0472">Membrane</keyword>
<feature type="transmembrane region" description="Helical" evidence="1">
    <location>
        <begin position="80"/>
        <end position="108"/>
    </location>
</feature>
<protein>
    <submittedName>
        <fullName evidence="2">Uncharacterized protein</fullName>
    </submittedName>
</protein>
<dbReference type="AlphaFoldDB" id="A0A8D8WNZ3"/>
<keyword evidence="1" id="KW-1133">Transmembrane helix</keyword>
<evidence type="ECO:0000256" key="1">
    <source>
        <dbReference type="SAM" id="Phobius"/>
    </source>
</evidence>
<accession>A0A8D8WNZ3</accession>
<reference evidence="2" key="1">
    <citation type="submission" date="2021-05" db="EMBL/GenBank/DDBJ databases">
        <authorList>
            <person name="Alioto T."/>
            <person name="Alioto T."/>
            <person name="Gomez Garrido J."/>
        </authorList>
    </citation>
    <scope>NUCLEOTIDE SEQUENCE</scope>
</reference>
<evidence type="ECO:0000313" key="2">
    <source>
        <dbReference type="EMBL" id="CAG6665135.1"/>
    </source>
</evidence>
<dbReference type="EMBL" id="HBUF01209580">
    <property type="protein sequence ID" value="CAG6665135.1"/>
    <property type="molecule type" value="Transcribed_RNA"/>
</dbReference>
<name>A0A8D8WNZ3_9HEMI</name>
<proteinExistence type="predicted"/>
<keyword evidence="1" id="KW-0812">Transmembrane</keyword>
<sequence length="110" mass="12670">MVSMVTRSILNIKLDTFTHYYMSDVFNTFSLSRCMSLSLISYFISSSILLSIAFVSFSFLSLSTSFIFSLHNSTSRFSLFFIRCFSLPCSIRFFKNIFFFSASSIFFCSS</sequence>